<proteinExistence type="predicted"/>
<dbReference type="WBParaSite" id="ES5_v2.g17413.t1">
    <property type="protein sequence ID" value="ES5_v2.g17413.t1"/>
    <property type="gene ID" value="ES5_v2.g17413"/>
</dbReference>
<organism evidence="1 2">
    <name type="scientific">Panagrolaimus sp. ES5</name>
    <dbReference type="NCBI Taxonomy" id="591445"/>
    <lineage>
        <taxon>Eukaryota</taxon>
        <taxon>Metazoa</taxon>
        <taxon>Ecdysozoa</taxon>
        <taxon>Nematoda</taxon>
        <taxon>Chromadorea</taxon>
        <taxon>Rhabditida</taxon>
        <taxon>Tylenchina</taxon>
        <taxon>Panagrolaimomorpha</taxon>
        <taxon>Panagrolaimoidea</taxon>
        <taxon>Panagrolaimidae</taxon>
        <taxon>Panagrolaimus</taxon>
    </lineage>
</organism>
<dbReference type="Proteomes" id="UP000887579">
    <property type="component" value="Unplaced"/>
</dbReference>
<accession>A0AC34FK61</accession>
<reference evidence="2" key="1">
    <citation type="submission" date="2022-11" db="UniProtKB">
        <authorList>
            <consortium name="WormBaseParasite"/>
        </authorList>
    </citation>
    <scope>IDENTIFICATION</scope>
</reference>
<sequence>MFRQAQATPARYQDMRPHKIPEPPLNPYMQFSRKFWHKARQENLERPLWEISRIVGQMWKDLSESERNEYQLRYEHEKKRITEEMIRAEESFKQRKRAIEEDSEKFEVALKKASDMRPKVDEEFYNNMVEEASKKLLEQWEAYQKRQEVLNQQKEAEQKSTPILYSLTVSPNFENKGINGDVTATIPENSEEKAMETEEPNNDSEVISTVAESDNQPPAQVNGENETTSDGTAPSENSEIPMETSNDASDTQQQNENNV</sequence>
<name>A0AC34FK61_9BILA</name>
<evidence type="ECO:0000313" key="2">
    <source>
        <dbReference type="WBParaSite" id="ES5_v2.g17413.t1"/>
    </source>
</evidence>
<evidence type="ECO:0000313" key="1">
    <source>
        <dbReference type="Proteomes" id="UP000887579"/>
    </source>
</evidence>
<protein>
    <submittedName>
        <fullName evidence="2">HMG box domain-containing protein</fullName>
    </submittedName>
</protein>